<feature type="chain" id="PRO_5002408296" evidence="1">
    <location>
        <begin position="20"/>
        <end position="156"/>
    </location>
</feature>
<accession>A0A0E2ZKX2</accession>
<evidence type="ECO:0000256" key="1">
    <source>
        <dbReference type="SAM" id="SignalP"/>
    </source>
</evidence>
<organism evidence="2 3">
    <name type="scientific">Nitrosococcus oceani C-27</name>
    <dbReference type="NCBI Taxonomy" id="314279"/>
    <lineage>
        <taxon>Bacteria</taxon>
        <taxon>Pseudomonadati</taxon>
        <taxon>Pseudomonadota</taxon>
        <taxon>Gammaproteobacteria</taxon>
        <taxon>Chromatiales</taxon>
        <taxon>Chromatiaceae</taxon>
        <taxon>Nitrosococcus</taxon>
    </lineage>
</organism>
<proteinExistence type="predicted"/>
<feature type="signal peptide" evidence="1">
    <location>
        <begin position="1"/>
        <end position="19"/>
    </location>
</feature>
<dbReference type="Proteomes" id="UP000028839">
    <property type="component" value="Unassembled WGS sequence"/>
</dbReference>
<dbReference type="AlphaFoldDB" id="A0A0E2ZKX2"/>
<dbReference type="EMBL" id="JPGN01000070">
    <property type="protein sequence ID" value="KFI18962.1"/>
    <property type="molecule type" value="Genomic_DNA"/>
</dbReference>
<keyword evidence="1" id="KW-0732">Signal</keyword>
<evidence type="ECO:0000313" key="3">
    <source>
        <dbReference type="Proteomes" id="UP000028839"/>
    </source>
</evidence>
<dbReference type="Pfam" id="PF11220">
    <property type="entry name" value="DUF3015"/>
    <property type="match status" value="1"/>
</dbReference>
<reference evidence="2 3" key="1">
    <citation type="submission" date="2014-07" db="EMBL/GenBank/DDBJ databases">
        <title>Comparative analysis of Nitrosococcus oceani genome inventories of strains from Pacific and Atlantic gyres.</title>
        <authorList>
            <person name="Lim C.K."/>
            <person name="Wang L."/>
            <person name="Sayavedra-Soto L.A."/>
            <person name="Klotz M.G."/>
        </authorList>
    </citation>
    <scope>NUCLEOTIDE SEQUENCE [LARGE SCALE GENOMIC DNA]</scope>
    <source>
        <strain evidence="2 3">C-27</strain>
    </source>
</reference>
<gene>
    <name evidence="2" type="ORF">IB75_11730</name>
</gene>
<evidence type="ECO:0000313" key="2">
    <source>
        <dbReference type="EMBL" id="KFI18962.1"/>
    </source>
</evidence>
<sequence length="156" mass="16598">MRKVFLGLLLAAISGFAFADSGPGCGAGSVLFKGQDRLAPHVLAATTNASFGNQTFGMTTGTLGCDTSKPIDVMAANFFDQNMEQLATDMSRGEGEHLNALITLMKVQEADKDHFKATVKNQFSVIFPNQNVTSKEALSGLEKVMKGDTALAKYLS</sequence>
<dbReference type="HOGENOM" id="CLU_135474_1_0_6"/>
<dbReference type="OrthoDB" id="334910at2"/>
<dbReference type="InterPro" id="IPR021383">
    <property type="entry name" value="DUF3015"/>
</dbReference>
<protein>
    <submittedName>
        <fullName evidence="2">Signal peptide protein</fullName>
    </submittedName>
</protein>
<name>A0A0E2ZKX2_9GAMM</name>
<comment type="caution">
    <text evidence="2">The sequence shown here is derived from an EMBL/GenBank/DDBJ whole genome shotgun (WGS) entry which is preliminary data.</text>
</comment>